<comment type="similarity">
    <text evidence="11 12">Belongs to the TonB-dependent receptor family.</text>
</comment>
<name>K2MK07_9HYPH</name>
<evidence type="ECO:0000256" key="1">
    <source>
        <dbReference type="ARBA" id="ARBA00004571"/>
    </source>
</evidence>
<accession>K2MK07</accession>
<evidence type="ECO:0000259" key="13">
    <source>
        <dbReference type="Pfam" id="PF00593"/>
    </source>
</evidence>
<sequence length="726" mass="78806">MATTALAGSLLAPAAIAQEGDRQLRFDDSTLLDQIVVTARRRDEALRDVPLAVDVQTGEQLSERGAHDAPAVLREVPGVYMPGYGDRTTSYVIMRGIGPILQPLSPDDSSVITFVDGTPLPAASSNSAYLDLERVEVIKGPQSTLFGRNTSGGAINLVPVMPGDTFEGYLRGEIGTERHRILEGAAGGPLIADTLGARVAFRLKGIDGYIDNAAGPELGAQHSAVGRLTLRLTPSDQTSWTVSASAESARGTPPFAMLKGDGFPILASQNLSDESVRNYASQSKFEHEFERFTFTSQTSYNVNQSHLTYDGVDGFLGNRISGVPVEFFRNPAINFFDWDIEQSRFTQEFRLNSAPGETVQWIAGATYYRDEADVDSTIKVFAYGPAAAGRSTFNQVTTGQAVFGEATYPITEKLKASLGGRYTWEQKKYASRYESDGTEPLAIDQFDESGRRNYNFWTGRASVSYDWTDEFMSYASIARGYKSGGYGTFNQMNWQGIPRAPYESSSSISYEAGARGTFLDSRLNFSAAAFYNDVSKEQILAFHPTTFQPMSLNLDTRSYGLEVDGSYEVTDNWSIAAGLTYTSTEIGNVSAAVAASQRGLKDGNRLPYVPTWAGRASLSYRSSLDALGFANAADLGLSARLGYNFVGSRYSDAGNLSRLDPVHLISARVALEWDNGEVYIFGENLLNKRYVTTAQPYGQSLVTGNEVFGASYSRGATIGIGAAVKF</sequence>
<organism evidence="15 16">
    <name type="scientific">Nitratireductor pacificus pht-3B</name>
    <dbReference type="NCBI Taxonomy" id="391937"/>
    <lineage>
        <taxon>Bacteria</taxon>
        <taxon>Pseudomonadati</taxon>
        <taxon>Pseudomonadota</taxon>
        <taxon>Alphaproteobacteria</taxon>
        <taxon>Hyphomicrobiales</taxon>
        <taxon>Phyllobacteriaceae</taxon>
        <taxon>Nitratireductor</taxon>
    </lineage>
</organism>
<dbReference type="InterPro" id="IPR039426">
    <property type="entry name" value="TonB-dep_rcpt-like"/>
</dbReference>
<feature type="domain" description="TonB-dependent receptor plug" evidence="14">
    <location>
        <begin position="46"/>
        <end position="154"/>
    </location>
</feature>
<protein>
    <submittedName>
        <fullName evidence="15">TonB-dependent receptor</fullName>
    </submittedName>
</protein>
<dbReference type="PANTHER" id="PTHR32552">
    <property type="entry name" value="FERRICHROME IRON RECEPTOR-RELATED"/>
    <property type="match status" value="1"/>
</dbReference>
<keyword evidence="10 11" id="KW-0998">Cell outer membrane</keyword>
<keyword evidence="8 12" id="KW-0798">TonB box</keyword>
<keyword evidence="6" id="KW-0408">Iron</keyword>
<comment type="caution">
    <text evidence="15">The sequence shown here is derived from an EMBL/GenBank/DDBJ whole genome shotgun (WGS) entry which is preliminary data.</text>
</comment>
<dbReference type="GO" id="GO:0009279">
    <property type="term" value="C:cell outer membrane"/>
    <property type="evidence" value="ECO:0007669"/>
    <property type="project" value="UniProtKB-SubCell"/>
</dbReference>
<dbReference type="Pfam" id="PF07715">
    <property type="entry name" value="Plug"/>
    <property type="match status" value="1"/>
</dbReference>
<evidence type="ECO:0000256" key="4">
    <source>
        <dbReference type="ARBA" id="ARBA00022496"/>
    </source>
</evidence>
<evidence type="ECO:0000256" key="9">
    <source>
        <dbReference type="ARBA" id="ARBA00023136"/>
    </source>
</evidence>
<evidence type="ECO:0000256" key="8">
    <source>
        <dbReference type="ARBA" id="ARBA00023077"/>
    </source>
</evidence>
<evidence type="ECO:0000259" key="14">
    <source>
        <dbReference type="Pfam" id="PF07715"/>
    </source>
</evidence>
<dbReference type="EMBL" id="AMRM01000022">
    <property type="protein sequence ID" value="EKF17547.1"/>
    <property type="molecule type" value="Genomic_DNA"/>
</dbReference>
<keyword evidence="4" id="KW-0410">Iron transport</keyword>
<dbReference type="PROSITE" id="PS52016">
    <property type="entry name" value="TONB_DEPENDENT_REC_3"/>
    <property type="match status" value="1"/>
</dbReference>
<dbReference type="InterPro" id="IPR036942">
    <property type="entry name" value="Beta-barrel_TonB_sf"/>
</dbReference>
<dbReference type="Proteomes" id="UP000006786">
    <property type="component" value="Unassembled WGS sequence"/>
</dbReference>
<evidence type="ECO:0000256" key="11">
    <source>
        <dbReference type="PROSITE-ProRule" id="PRU01360"/>
    </source>
</evidence>
<keyword evidence="5 11" id="KW-0812">Transmembrane</keyword>
<dbReference type="CDD" id="cd01347">
    <property type="entry name" value="ligand_gated_channel"/>
    <property type="match status" value="1"/>
</dbReference>
<evidence type="ECO:0000256" key="6">
    <source>
        <dbReference type="ARBA" id="ARBA00023004"/>
    </source>
</evidence>
<evidence type="ECO:0000256" key="10">
    <source>
        <dbReference type="ARBA" id="ARBA00023237"/>
    </source>
</evidence>
<keyword evidence="15" id="KW-0675">Receptor</keyword>
<evidence type="ECO:0000256" key="12">
    <source>
        <dbReference type="RuleBase" id="RU003357"/>
    </source>
</evidence>
<dbReference type="GO" id="GO:0006826">
    <property type="term" value="P:iron ion transport"/>
    <property type="evidence" value="ECO:0007669"/>
    <property type="project" value="UniProtKB-KW"/>
</dbReference>
<keyword evidence="2 11" id="KW-0813">Transport</keyword>
<dbReference type="PATRIC" id="fig|391937.3.peg.3582"/>
<dbReference type="PANTHER" id="PTHR32552:SF81">
    <property type="entry name" value="TONB-DEPENDENT OUTER MEMBRANE RECEPTOR"/>
    <property type="match status" value="1"/>
</dbReference>
<evidence type="ECO:0000256" key="7">
    <source>
        <dbReference type="ARBA" id="ARBA00023065"/>
    </source>
</evidence>
<keyword evidence="16" id="KW-1185">Reference proteome</keyword>
<reference evidence="15 16" key="1">
    <citation type="journal article" date="2012" name="J. Bacteriol.">
        <title>Genome Sequence of Nitratireductor pacificus Type Strain pht-3B.</title>
        <authorList>
            <person name="Lai Q."/>
            <person name="Li G."/>
            <person name="Shao Z."/>
        </authorList>
    </citation>
    <scope>NUCLEOTIDE SEQUENCE [LARGE SCALE GENOMIC DNA]</scope>
    <source>
        <strain evidence="16">pht-3B</strain>
    </source>
</reference>
<proteinExistence type="inferred from homology"/>
<feature type="domain" description="TonB-dependent receptor-like beta-barrel" evidence="13">
    <location>
        <begin position="275"/>
        <end position="685"/>
    </location>
</feature>
<evidence type="ECO:0000313" key="16">
    <source>
        <dbReference type="Proteomes" id="UP000006786"/>
    </source>
</evidence>
<dbReference type="Gene3D" id="2.40.170.20">
    <property type="entry name" value="TonB-dependent receptor, beta-barrel domain"/>
    <property type="match status" value="1"/>
</dbReference>
<keyword evidence="3 11" id="KW-1134">Transmembrane beta strand</keyword>
<dbReference type="AlphaFoldDB" id="K2MK07"/>
<keyword evidence="9 11" id="KW-0472">Membrane</keyword>
<dbReference type="InterPro" id="IPR012910">
    <property type="entry name" value="Plug_dom"/>
</dbReference>
<evidence type="ECO:0000256" key="2">
    <source>
        <dbReference type="ARBA" id="ARBA00022448"/>
    </source>
</evidence>
<comment type="subcellular location">
    <subcellularLocation>
        <location evidence="1 11">Cell outer membrane</location>
        <topology evidence="1 11">Multi-pass membrane protein</topology>
    </subcellularLocation>
</comment>
<dbReference type="STRING" id="391937.NA2_17429"/>
<dbReference type="Pfam" id="PF00593">
    <property type="entry name" value="TonB_dep_Rec_b-barrel"/>
    <property type="match status" value="1"/>
</dbReference>
<dbReference type="InterPro" id="IPR000531">
    <property type="entry name" value="Beta-barrel_TonB"/>
</dbReference>
<evidence type="ECO:0000313" key="15">
    <source>
        <dbReference type="EMBL" id="EKF17547.1"/>
    </source>
</evidence>
<keyword evidence="7" id="KW-0406">Ion transport</keyword>
<dbReference type="eggNOG" id="COG4771">
    <property type="taxonomic scope" value="Bacteria"/>
</dbReference>
<gene>
    <name evidence="15" type="ORF">NA2_17429</name>
</gene>
<evidence type="ECO:0000256" key="3">
    <source>
        <dbReference type="ARBA" id="ARBA00022452"/>
    </source>
</evidence>
<evidence type="ECO:0000256" key="5">
    <source>
        <dbReference type="ARBA" id="ARBA00022692"/>
    </source>
</evidence>
<dbReference type="SUPFAM" id="SSF56935">
    <property type="entry name" value="Porins"/>
    <property type="match status" value="1"/>
</dbReference>